<dbReference type="PRINTS" id="PR00081">
    <property type="entry name" value="GDHRDH"/>
</dbReference>
<organism evidence="4 5">
    <name type="scientific">Pestalotiopsis fici (strain W106-1 / CGMCC3.15140)</name>
    <dbReference type="NCBI Taxonomy" id="1229662"/>
    <lineage>
        <taxon>Eukaryota</taxon>
        <taxon>Fungi</taxon>
        <taxon>Dikarya</taxon>
        <taxon>Ascomycota</taxon>
        <taxon>Pezizomycotina</taxon>
        <taxon>Sordariomycetes</taxon>
        <taxon>Xylariomycetidae</taxon>
        <taxon>Amphisphaeriales</taxon>
        <taxon>Sporocadaceae</taxon>
        <taxon>Pestalotiopsis</taxon>
    </lineage>
</organism>
<dbReference type="Proteomes" id="UP000030651">
    <property type="component" value="Unassembled WGS sequence"/>
</dbReference>
<dbReference type="EMBL" id="KI912115">
    <property type="protein sequence ID" value="ETS78515.1"/>
    <property type="molecule type" value="Genomic_DNA"/>
</dbReference>
<feature type="region of interest" description="Disordered" evidence="3">
    <location>
        <begin position="51"/>
        <end position="75"/>
    </location>
</feature>
<dbReference type="InParanoid" id="W3WXD8"/>
<dbReference type="Pfam" id="PF00106">
    <property type="entry name" value="adh_short"/>
    <property type="match status" value="1"/>
</dbReference>
<sequence length="320" mass="34041">MSLSVAGKYALITGGGSGINLAFARLLLSRGCSVIIGDRALRPEAEKLMAEYPHSPSSSPASSSSSSGQQPSAVFHPTDVRSWPQLSSLFSRGLDTFPRLDIICPGAGLFEPLSSNFWYPPRTATNPDSPSRDPADVSPSLVNTYATLDVNLTHPIRLSQLGISYWSKLRMPGCLVHVSSQAGQGASIGTPIYYATKHGLNGFVRALGSLRDEVGIRVSAVAPGAVQTPMWSEDPQKAAMLEGPEKSVLIDPAEIAQGMLELCENPEYGNGTILEVNKNHQRVVPMFNADPPSGEGSSVAGFFKAEEDIMNRIKEGGVST</sequence>
<dbReference type="GO" id="GO:0016616">
    <property type="term" value="F:oxidoreductase activity, acting on the CH-OH group of donors, NAD or NADP as acceptor"/>
    <property type="evidence" value="ECO:0007669"/>
    <property type="project" value="TreeGrafter"/>
</dbReference>
<dbReference type="InterPro" id="IPR002347">
    <property type="entry name" value="SDR_fam"/>
</dbReference>
<evidence type="ECO:0000313" key="4">
    <source>
        <dbReference type="EMBL" id="ETS78515.1"/>
    </source>
</evidence>
<dbReference type="HOGENOM" id="CLU_010194_13_2_1"/>
<dbReference type="Gene3D" id="3.40.50.720">
    <property type="entry name" value="NAD(P)-binding Rossmann-like Domain"/>
    <property type="match status" value="1"/>
</dbReference>
<protein>
    <submittedName>
        <fullName evidence="4">Uncharacterized protein</fullName>
    </submittedName>
</protein>
<dbReference type="OrthoDB" id="5296at2759"/>
<name>W3WXD8_PESFW</name>
<evidence type="ECO:0000256" key="2">
    <source>
        <dbReference type="ARBA" id="ARBA00023002"/>
    </source>
</evidence>
<reference evidence="5" key="1">
    <citation type="journal article" date="2015" name="BMC Genomics">
        <title>Genomic and transcriptomic analysis of the endophytic fungus Pestalotiopsis fici reveals its lifestyle and high potential for synthesis of natural products.</title>
        <authorList>
            <person name="Wang X."/>
            <person name="Zhang X."/>
            <person name="Liu L."/>
            <person name="Xiang M."/>
            <person name="Wang W."/>
            <person name="Sun X."/>
            <person name="Che Y."/>
            <person name="Guo L."/>
            <person name="Liu G."/>
            <person name="Guo L."/>
            <person name="Wang C."/>
            <person name="Yin W.B."/>
            <person name="Stadler M."/>
            <person name="Zhang X."/>
            <person name="Liu X."/>
        </authorList>
    </citation>
    <scope>NUCLEOTIDE SEQUENCE [LARGE SCALE GENOMIC DNA]</scope>
    <source>
        <strain evidence="5">W106-1 / CGMCC3.15140</strain>
    </source>
</reference>
<dbReference type="SUPFAM" id="SSF51735">
    <property type="entry name" value="NAD(P)-binding Rossmann-fold domains"/>
    <property type="match status" value="1"/>
</dbReference>
<keyword evidence="5" id="KW-1185">Reference proteome</keyword>
<gene>
    <name evidence="4" type="ORF">PFICI_10577</name>
</gene>
<dbReference type="GO" id="GO:0005737">
    <property type="term" value="C:cytoplasm"/>
    <property type="evidence" value="ECO:0007669"/>
    <property type="project" value="TreeGrafter"/>
</dbReference>
<evidence type="ECO:0000256" key="1">
    <source>
        <dbReference type="ARBA" id="ARBA00006484"/>
    </source>
</evidence>
<evidence type="ECO:0000313" key="5">
    <source>
        <dbReference type="Proteomes" id="UP000030651"/>
    </source>
</evidence>
<dbReference type="PANTHER" id="PTHR44229:SF4">
    <property type="entry name" value="15-HYDROXYPROSTAGLANDIN DEHYDROGENASE [NAD(+)]"/>
    <property type="match status" value="1"/>
</dbReference>
<feature type="compositionally biased region" description="Low complexity" evidence="3">
    <location>
        <begin position="55"/>
        <end position="73"/>
    </location>
</feature>
<dbReference type="RefSeq" id="XP_007837349.1">
    <property type="nucleotide sequence ID" value="XM_007839158.1"/>
</dbReference>
<accession>W3WXD8</accession>
<evidence type="ECO:0000256" key="3">
    <source>
        <dbReference type="SAM" id="MobiDB-lite"/>
    </source>
</evidence>
<dbReference type="GeneID" id="19275590"/>
<dbReference type="InterPro" id="IPR036291">
    <property type="entry name" value="NAD(P)-bd_dom_sf"/>
</dbReference>
<dbReference type="PANTHER" id="PTHR44229">
    <property type="entry name" value="15-HYDROXYPROSTAGLANDIN DEHYDROGENASE [NAD(+)]"/>
    <property type="match status" value="1"/>
</dbReference>
<proteinExistence type="inferred from homology"/>
<dbReference type="KEGG" id="pfy:PFICI_10577"/>
<dbReference type="AlphaFoldDB" id="W3WXD8"/>
<dbReference type="eggNOG" id="KOG4169">
    <property type="taxonomic scope" value="Eukaryota"/>
</dbReference>
<comment type="similarity">
    <text evidence="1">Belongs to the short-chain dehydrogenases/reductases (SDR) family.</text>
</comment>
<keyword evidence="2" id="KW-0560">Oxidoreductase</keyword>
<dbReference type="OMA" id="QWSSFWE"/>